<gene>
    <name evidence="2" type="ORF">FN846DRAFT_903170</name>
</gene>
<dbReference type="InParanoid" id="A0A5J5F893"/>
<dbReference type="Proteomes" id="UP000326924">
    <property type="component" value="Unassembled WGS sequence"/>
</dbReference>
<accession>A0A5J5F893</accession>
<evidence type="ECO:0000256" key="1">
    <source>
        <dbReference type="SAM" id="MobiDB-lite"/>
    </source>
</evidence>
<keyword evidence="3" id="KW-1185">Reference proteome</keyword>
<reference evidence="2 3" key="1">
    <citation type="submission" date="2019-09" db="EMBL/GenBank/DDBJ databases">
        <title>Draft genome of the ectomycorrhizal ascomycete Sphaerosporella brunnea.</title>
        <authorList>
            <consortium name="DOE Joint Genome Institute"/>
            <person name="Benucci G.M."/>
            <person name="Marozzi G."/>
            <person name="Antonielli L."/>
            <person name="Sanchez S."/>
            <person name="Marco P."/>
            <person name="Wang X."/>
            <person name="Falini L.B."/>
            <person name="Barry K."/>
            <person name="Haridas S."/>
            <person name="Lipzen A."/>
            <person name="Labutti K."/>
            <person name="Grigoriev I.V."/>
            <person name="Murat C."/>
            <person name="Martin F."/>
            <person name="Albertini E."/>
            <person name="Donnini D."/>
            <person name="Bonito G."/>
        </authorList>
    </citation>
    <scope>NUCLEOTIDE SEQUENCE [LARGE SCALE GENOMIC DNA]</scope>
    <source>
        <strain evidence="2 3">Sb_GMNB300</strain>
    </source>
</reference>
<protein>
    <submittedName>
        <fullName evidence="2">Uncharacterized protein</fullName>
    </submittedName>
</protein>
<sequence length="112" mass="12005">MELQDGRSRFADLMAKDAASSPVKAPSMAQLKRKASEAHSGGTKQWIRQSTSLRASYAPRKKAGFRPALKDAGIPVSPAFYRACDYSTQPQGQAAQDGLGLVLVLSPRKTIG</sequence>
<dbReference type="AlphaFoldDB" id="A0A5J5F893"/>
<feature type="region of interest" description="Disordered" evidence="1">
    <location>
        <begin position="1"/>
        <end position="53"/>
    </location>
</feature>
<dbReference type="EMBL" id="VXIS01000018">
    <property type="protein sequence ID" value="KAA8913034.1"/>
    <property type="molecule type" value="Genomic_DNA"/>
</dbReference>
<evidence type="ECO:0000313" key="2">
    <source>
        <dbReference type="EMBL" id="KAA8913034.1"/>
    </source>
</evidence>
<comment type="caution">
    <text evidence="2">The sequence shown here is derived from an EMBL/GenBank/DDBJ whole genome shotgun (WGS) entry which is preliminary data.</text>
</comment>
<organism evidence="2 3">
    <name type="scientific">Sphaerosporella brunnea</name>
    <dbReference type="NCBI Taxonomy" id="1250544"/>
    <lineage>
        <taxon>Eukaryota</taxon>
        <taxon>Fungi</taxon>
        <taxon>Dikarya</taxon>
        <taxon>Ascomycota</taxon>
        <taxon>Pezizomycotina</taxon>
        <taxon>Pezizomycetes</taxon>
        <taxon>Pezizales</taxon>
        <taxon>Pyronemataceae</taxon>
        <taxon>Sphaerosporella</taxon>
    </lineage>
</organism>
<feature type="compositionally biased region" description="Basic and acidic residues" evidence="1">
    <location>
        <begin position="1"/>
        <end position="10"/>
    </location>
</feature>
<evidence type="ECO:0000313" key="3">
    <source>
        <dbReference type="Proteomes" id="UP000326924"/>
    </source>
</evidence>
<proteinExistence type="predicted"/>
<feature type="compositionally biased region" description="Polar residues" evidence="1">
    <location>
        <begin position="42"/>
        <end position="53"/>
    </location>
</feature>
<name>A0A5J5F893_9PEZI</name>